<dbReference type="InterPro" id="IPR012337">
    <property type="entry name" value="RNaseH-like_sf"/>
</dbReference>
<gene>
    <name evidence="6" type="ORF">HUG17_8162</name>
</gene>
<comment type="caution">
    <text evidence="6">The sequence shown here is derived from an EMBL/GenBank/DDBJ whole genome shotgun (WGS) entry which is preliminary data.</text>
</comment>
<proteinExistence type="predicted"/>
<keyword evidence="4" id="KW-0378">Hydrolase</keyword>
<evidence type="ECO:0000256" key="4">
    <source>
        <dbReference type="ARBA" id="ARBA00022759"/>
    </source>
</evidence>
<keyword evidence="2" id="KW-0548">Nucleotidyltransferase</keyword>
<accession>A0A9D4NYM5</accession>
<reference evidence="6" key="1">
    <citation type="submission" date="2020-06" db="EMBL/GenBank/DDBJ databases">
        <authorList>
            <person name="Ji K."/>
            <person name="Li J."/>
        </authorList>
    </citation>
    <scope>NUCLEOTIDE SEQUENCE</scope>
    <source>
        <strain evidence="6">JKM2019</strain>
        <tissue evidence="6">Whole body</tissue>
    </source>
</reference>
<dbReference type="InterPro" id="IPR050951">
    <property type="entry name" value="Retrovirus_Pol_polyprotein"/>
</dbReference>
<keyword evidence="4" id="KW-0255">Endonuclease</keyword>
<evidence type="ECO:0000256" key="2">
    <source>
        <dbReference type="ARBA" id="ARBA00022695"/>
    </source>
</evidence>
<dbReference type="CDD" id="cd00303">
    <property type="entry name" value="retropepsin_like"/>
    <property type="match status" value="1"/>
</dbReference>
<keyword evidence="1" id="KW-0808">Transferase</keyword>
<keyword evidence="5" id="KW-0695">RNA-directed DNA polymerase</keyword>
<dbReference type="Gene3D" id="2.40.70.10">
    <property type="entry name" value="Acid Proteases"/>
    <property type="match status" value="1"/>
</dbReference>
<keyword evidence="3" id="KW-0540">Nuclease</keyword>
<reference evidence="6" key="2">
    <citation type="journal article" date="2021" name="World Allergy Organ. J.">
        <title>Chromosome-level assembly of Dermatophagoides farinae genome and transcriptome reveals two novel allergens Der f 37 and Der f 39.</title>
        <authorList>
            <person name="Chen J."/>
            <person name="Cai Z."/>
            <person name="Fan D."/>
            <person name="Hu J."/>
            <person name="Hou Y."/>
            <person name="He Y."/>
            <person name="Zhang Z."/>
            <person name="Zhao Z."/>
            <person name="Gao P."/>
            <person name="Hu W."/>
            <person name="Sun J."/>
            <person name="Li J."/>
            <person name="Ji K."/>
        </authorList>
    </citation>
    <scope>NUCLEOTIDE SEQUENCE</scope>
    <source>
        <strain evidence="6">JKM2019</strain>
    </source>
</reference>
<name>A0A9D4NYM5_DERFA</name>
<evidence type="ECO:0000256" key="5">
    <source>
        <dbReference type="ARBA" id="ARBA00022918"/>
    </source>
</evidence>
<evidence type="ECO:0008006" key="7">
    <source>
        <dbReference type="Google" id="ProtNLM"/>
    </source>
</evidence>
<dbReference type="GO" id="GO:0006508">
    <property type="term" value="P:proteolysis"/>
    <property type="evidence" value="ECO:0007669"/>
    <property type="project" value="InterPro"/>
</dbReference>
<dbReference type="PANTHER" id="PTHR37984">
    <property type="entry name" value="PROTEIN CBG26694"/>
    <property type="match status" value="1"/>
</dbReference>
<protein>
    <recommendedName>
        <fullName evidence="7">Integrase catalytic domain-containing protein</fullName>
    </recommendedName>
</protein>
<dbReference type="Proteomes" id="UP000828236">
    <property type="component" value="Unassembled WGS sequence"/>
</dbReference>
<dbReference type="Gene3D" id="3.30.420.10">
    <property type="entry name" value="Ribonuclease H-like superfamily/Ribonuclease H"/>
    <property type="match status" value="1"/>
</dbReference>
<dbReference type="PROSITE" id="PS00141">
    <property type="entry name" value="ASP_PROTEASE"/>
    <property type="match status" value="1"/>
</dbReference>
<dbReference type="EMBL" id="SDOV01000005">
    <property type="protein sequence ID" value="KAH7640693.1"/>
    <property type="molecule type" value="Genomic_DNA"/>
</dbReference>
<dbReference type="Gene3D" id="2.30.30.850">
    <property type="match status" value="1"/>
</dbReference>
<evidence type="ECO:0000313" key="6">
    <source>
        <dbReference type="EMBL" id="KAH7640693.1"/>
    </source>
</evidence>
<evidence type="ECO:0000256" key="1">
    <source>
        <dbReference type="ARBA" id="ARBA00022679"/>
    </source>
</evidence>
<dbReference type="InterPro" id="IPR036397">
    <property type="entry name" value="RNaseH_sf"/>
</dbReference>
<dbReference type="SUPFAM" id="SSF53098">
    <property type="entry name" value="Ribonuclease H-like"/>
    <property type="match status" value="1"/>
</dbReference>
<dbReference type="InterPro" id="IPR001969">
    <property type="entry name" value="Aspartic_peptidase_AS"/>
</dbReference>
<dbReference type="GO" id="GO:0004519">
    <property type="term" value="F:endonuclease activity"/>
    <property type="evidence" value="ECO:0007669"/>
    <property type="project" value="UniProtKB-KW"/>
</dbReference>
<dbReference type="GO" id="GO:0003676">
    <property type="term" value="F:nucleic acid binding"/>
    <property type="evidence" value="ECO:0007669"/>
    <property type="project" value="InterPro"/>
</dbReference>
<dbReference type="GO" id="GO:0003964">
    <property type="term" value="F:RNA-directed DNA polymerase activity"/>
    <property type="evidence" value="ECO:0007669"/>
    <property type="project" value="UniProtKB-KW"/>
</dbReference>
<organism evidence="6">
    <name type="scientific">Dermatophagoides farinae</name>
    <name type="common">American house dust mite</name>
    <dbReference type="NCBI Taxonomy" id="6954"/>
    <lineage>
        <taxon>Eukaryota</taxon>
        <taxon>Metazoa</taxon>
        <taxon>Ecdysozoa</taxon>
        <taxon>Arthropoda</taxon>
        <taxon>Chelicerata</taxon>
        <taxon>Arachnida</taxon>
        <taxon>Acari</taxon>
        <taxon>Acariformes</taxon>
        <taxon>Sarcoptiformes</taxon>
        <taxon>Astigmata</taxon>
        <taxon>Psoroptidia</taxon>
        <taxon>Analgoidea</taxon>
        <taxon>Pyroglyphidae</taxon>
        <taxon>Dermatophagoidinae</taxon>
        <taxon>Dermatophagoides</taxon>
    </lineage>
</organism>
<sequence length="703" mass="81532">MRKITCNGRHNTSVCHTRDNNNNPITSMMTSEPTKLEQIKISLNDIEFEGLFDTGSTHSFISYDICDVLNMNPEPCDTLLKQAVTWTSIMGKTTLKTKIGQMTKEHQFYILPQTHYLIIGIDIIDRFKLMRKPGGKISQLVANEEIPIQAIKIKPTTSSANVIELQDFSQIKGPLKEFIQNCIQQCEICLQAKKPRRKLGLLHQLGPAIRLGHNIKTQNVNDFRQLYDKISQDGHPHYIVYDRNGMIERFVQTVVERLRCKRLSMPNRSWARLAMETLVEYNSTIHTVTRYAPSFLLKGDDPDEYYEGEDLDEARSMAYERSCQDHNRNKRYYDRRRINRQFEPGDWVFAKIADELNRRKLDPRYEGPFEIITRYSSVVYGISVNNHEVIVHIENLKSANTNNRVLVPEESDEEEQNIQHEQSELEENMIARNSDVDSTPVSQIYSSTSTSITNQISSRRSQLIVNIKHKFSSIKSSIVNISQLNSPVFPLIWRRSKHRVATDYVNAQINIHLKPPCEVIKSSLLNPNNITSGFNYKFEKDTCEKLYNKLVKETMYKKCAPFQSSSKYCVICVRCSVYIDHRHSIAVMFGSYIKSQNGISDQSLTEIEIKKLDQQIHEKVVHELINIQHQIDQIKHVSENRFLTSILSARFLQAEQIINEAFVVDSPMPLSFQQLFPNISICEHCPFDLWHLRSVILDLWNRR</sequence>
<dbReference type="InterPro" id="IPR021109">
    <property type="entry name" value="Peptidase_aspartic_dom_sf"/>
</dbReference>
<dbReference type="GO" id="GO:0004190">
    <property type="term" value="F:aspartic-type endopeptidase activity"/>
    <property type="evidence" value="ECO:0007669"/>
    <property type="project" value="InterPro"/>
</dbReference>
<dbReference type="SUPFAM" id="SSF50630">
    <property type="entry name" value="Acid proteases"/>
    <property type="match status" value="1"/>
</dbReference>
<dbReference type="PANTHER" id="PTHR37984:SF5">
    <property type="entry name" value="PROTEIN NYNRIN-LIKE"/>
    <property type="match status" value="1"/>
</dbReference>
<dbReference type="AlphaFoldDB" id="A0A9D4NYM5"/>
<evidence type="ECO:0000256" key="3">
    <source>
        <dbReference type="ARBA" id="ARBA00022722"/>
    </source>
</evidence>